<name>A0ABQ7ACV9_BRACR</name>
<feature type="compositionally biased region" description="Basic and acidic residues" evidence="1">
    <location>
        <begin position="104"/>
        <end position="117"/>
    </location>
</feature>
<accession>A0ABQ7ACV9</accession>
<comment type="caution">
    <text evidence="2">The sequence shown here is derived from an EMBL/GenBank/DDBJ whole genome shotgun (WGS) entry which is preliminary data.</text>
</comment>
<keyword evidence="3" id="KW-1185">Reference proteome</keyword>
<feature type="compositionally biased region" description="Basic and acidic residues" evidence="1">
    <location>
        <begin position="63"/>
        <end position="74"/>
    </location>
</feature>
<gene>
    <name evidence="2" type="ORF">DY000_02053968</name>
</gene>
<evidence type="ECO:0000313" key="2">
    <source>
        <dbReference type="EMBL" id="KAF3495557.1"/>
    </source>
</evidence>
<feature type="region of interest" description="Disordered" evidence="1">
    <location>
        <begin position="36"/>
        <end position="128"/>
    </location>
</feature>
<evidence type="ECO:0000313" key="3">
    <source>
        <dbReference type="Proteomes" id="UP000266723"/>
    </source>
</evidence>
<evidence type="ECO:0008006" key="4">
    <source>
        <dbReference type="Google" id="ProtNLM"/>
    </source>
</evidence>
<evidence type="ECO:0000256" key="1">
    <source>
        <dbReference type="SAM" id="MobiDB-lite"/>
    </source>
</evidence>
<feature type="compositionally biased region" description="Polar residues" evidence="1">
    <location>
        <begin position="36"/>
        <end position="46"/>
    </location>
</feature>
<proteinExistence type="predicted"/>
<sequence length="128" mass="14400">MEYSMRCLTCGHTLGRIAIYKGKTGQLLAREDLQIKTTASSRNTHPSMVDKGEVYTSTTNTPHTDESKKLEQGKNELTMTANDRRETEEPQLISKATLDLTTTDEPHLPLSKQERRNTNLRPKTSPSP</sequence>
<organism evidence="2 3">
    <name type="scientific">Brassica cretica</name>
    <name type="common">Mustard</name>
    <dbReference type="NCBI Taxonomy" id="69181"/>
    <lineage>
        <taxon>Eukaryota</taxon>
        <taxon>Viridiplantae</taxon>
        <taxon>Streptophyta</taxon>
        <taxon>Embryophyta</taxon>
        <taxon>Tracheophyta</taxon>
        <taxon>Spermatophyta</taxon>
        <taxon>Magnoliopsida</taxon>
        <taxon>eudicotyledons</taxon>
        <taxon>Gunneridae</taxon>
        <taxon>Pentapetalae</taxon>
        <taxon>rosids</taxon>
        <taxon>malvids</taxon>
        <taxon>Brassicales</taxon>
        <taxon>Brassicaceae</taxon>
        <taxon>Brassiceae</taxon>
        <taxon>Brassica</taxon>
    </lineage>
</organism>
<feature type="compositionally biased region" description="Polar residues" evidence="1">
    <location>
        <begin position="119"/>
        <end position="128"/>
    </location>
</feature>
<dbReference type="Proteomes" id="UP000266723">
    <property type="component" value="Unassembled WGS sequence"/>
</dbReference>
<dbReference type="EMBL" id="QGKV02002055">
    <property type="protein sequence ID" value="KAF3495557.1"/>
    <property type="molecule type" value="Genomic_DNA"/>
</dbReference>
<protein>
    <recommendedName>
        <fullName evidence="4">Protein yippee-like</fullName>
    </recommendedName>
</protein>
<reference evidence="2 3" key="1">
    <citation type="journal article" date="2020" name="BMC Genomics">
        <title>Intraspecific diversification of the crop wild relative Brassica cretica Lam. using demographic model selection.</title>
        <authorList>
            <person name="Kioukis A."/>
            <person name="Michalopoulou V.A."/>
            <person name="Briers L."/>
            <person name="Pirintsos S."/>
            <person name="Studholme D.J."/>
            <person name="Pavlidis P."/>
            <person name="Sarris P.F."/>
        </authorList>
    </citation>
    <scope>NUCLEOTIDE SEQUENCE [LARGE SCALE GENOMIC DNA]</scope>
    <source>
        <strain evidence="3">cv. PFS-1207/04</strain>
    </source>
</reference>